<dbReference type="Proteomes" id="UP000601041">
    <property type="component" value="Unassembled WGS sequence"/>
</dbReference>
<dbReference type="InterPro" id="IPR045601">
    <property type="entry name" value="DUF6455"/>
</dbReference>
<evidence type="ECO:0000313" key="3">
    <source>
        <dbReference type="Proteomes" id="UP000601041"/>
    </source>
</evidence>
<dbReference type="RefSeq" id="WP_142589464.1">
    <property type="nucleotide sequence ID" value="NZ_CABFWE030000011.1"/>
</dbReference>
<evidence type="ECO:0000313" key="2">
    <source>
        <dbReference type="EMBL" id="CAD7052043.1"/>
    </source>
</evidence>
<feature type="domain" description="DUF6455" evidence="1">
    <location>
        <begin position="8"/>
        <end position="84"/>
    </location>
</feature>
<dbReference type="EMBL" id="CABFWE030000011">
    <property type="protein sequence ID" value="CAD7052043.1"/>
    <property type="molecule type" value="Genomic_DNA"/>
</dbReference>
<name>A0ABN7JWU3_9HYPH</name>
<protein>
    <recommendedName>
        <fullName evidence="1">DUF6455 domain-containing protein</fullName>
    </recommendedName>
</protein>
<keyword evidence="3" id="KW-1185">Reference proteome</keyword>
<dbReference type="Pfam" id="PF20056">
    <property type="entry name" value="DUF6455"/>
    <property type="match status" value="1"/>
</dbReference>
<organism evidence="2 3">
    <name type="scientific">Pseudorhizobium halotolerans</name>
    <dbReference type="NCBI Taxonomy" id="1233081"/>
    <lineage>
        <taxon>Bacteria</taxon>
        <taxon>Pseudomonadati</taxon>
        <taxon>Pseudomonadota</taxon>
        <taxon>Alphaproteobacteria</taxon>
        <taxon>Hyphomicrobiales</taxon>
        <taxon>Rhizobiaceae</taxon>
        <taxon>Rhizobium/Agrobacterium group</taxon>
        <taxon>Pseudorhizobium</taxon>
    </lineage>
</organism>
<accession>A0ABN7JWU3</accession>
<comment type="caution">
    <text evidence="2">The sequence shown here is derived from an EMBL/GenBank/DDBJ whole genome shotgun (WGS) entry which is preliminary data.</text>
</comment>
<reference evidence="2 3" key="1">
    <citation type="submission" date="2020-11" db="EMBL/GenBank/DDBJ databases">
        <authorList>
            <person name="Lassalle F."/>
        </authorList>
    </citation>
    <scope>NUCLEOTIDE SEQUENCE [LARGE SCALE GENOMIC DNA]</scope>
    <source>
        <strain evidence="2 3">AB21</strain>
    </source>
</reference>
<proteinExistence type="predicted"/>
<sequence>MGIAVRIEKRLERQSSLMGLMMTHLDVDQESAAQERLGLSLARAVRACLFCRHGNACEAWLSSNAQAREGVAPGFCTNRDFFRAHS</sequence>
<gene>
    <name evidence="2" type="ORF">RHAB21_04390</name>
</gene>
<evidence type="ECO:0000259" key="1">
    <source>
        <dbReference type="Pfam" id="PF20056"/>
    </source>
</evidence>